<gene>
    <name evidence="6" type="ORF">LX15_005916</name>
</gene>
<dbReference type="InterPro" id="IPR001647">
    <property type="entry name" value="HTH_TetR"/>
</dbReference>
<evidence type="ECO:0000256" key="3">
    <source>
        <dbReference type="ARBA" id="ARBA00023163"/>
    </source>
</evidence>
<evidence type="ECO:0000256" key="1">
    <source>
        <dbReference type="ARBA" id="ARBA00023015"/>
    </source>
</evidence>
<dbReference type="Pfam" id="PF17754">
    <property type="entry name" value="TetR_C_14"/>
    <property type="match status" value="1"/>
</dbReference>
<evidence type="ECO:0000313" key="6">
    <source>
        <dbReference type="EMBL" id="MCP2262182.1"/>
    </source>
</evidence>
<organism evidence="6 7">
    <name type="scientific">Streptoalloteichus tenebrarius (strain ATCC 17920 / DSM 40477 / JCM 4838 / CBS 697.72 / NBRC 16177 / NCIMB 11028 / NRRL B-12390 / A12253. 1 / ISP 5477)</name>
    <name type="common">Streptomyces tenebrarius</name>
    <dbReference type="NCBI Taxonomy" id="1933"/>
    <lineage>
        <taxon>Bacteria</taxon>
        <taxon>Bacillati</taxon>
        <taxon>Actinomycetota</taxon>
        <taxon>Actinomycetes</taxon>
        <taxon>Pseudonocardiales</taxon>
        <taxon>Pseudonocardiaceae</taxon>
        <taxon>Streptoalloteichus</taxon>
    </lineage>
</organism>
<dbReference type="Proteomes" id="UP001205311">
    <property type="component" value="Unassembled WGS sequence"/>
</dbReference>
<keyword evidence="1" id="KW-0805">Transcription regulation</keyword>
<dbReference type="InterPro" id="IPR009057">
    <property type="entry name" value="Homeodomain-like_sf"/>
</dbReference>
<reference evidence="6 7" key="1">
    <citation type="submission" date="2022-06" db="EMBL/GenBank/DDBJ databases">
        <title>Genomic Encyclopedia of Archaeal and Bacterial Type Strains, Phase II (KMG-II): from individual species to whole genera.</title>
        <authorList>
            <person name="Goeker M."/>
        </authorList>
    </citation>
    <scope>NUCLEOTIDE SEQUENCE [LARGE SCALE GENOMIC DNA]</scope>
    <source>
        <strain evidence="6 7">DSM 40477</strain>
    </source>
</reference>
<dbReference type="PANTHER" id="PTHR30055:SF238">
    <property type="entry name" value="MYCOFACTOCIN BIOSYNTHESIS TRANSCRIPTIONAL REGULATOR MFTR-RELATED"/>
    <property type="match status" value="1"/>
</dbReference>
<evidence type="ECO:0000256" key="4">
    <source>
        <dbReference type="PROSITE-ProRule" id="PRU00335"/>
    </source>
</evidence>
<keyword evidence="7" id="KW-1185">Reference proteome</keyword>
<feature type="domain" description="HTH tetR-type" evidence="5">
    <location>
        <begin position="12"/>
        <end position="72"/>
    </location>
</feature>
<feature type="DNA-binding region" description="H-T-H motif" evidence="4">
    <location>
        <begin position="35"/>
        <end position="54"/>
    </location>
</feature>
<accession>A0ABT1I314</accession>
<evidence type="ECO:0000259" key="5">
    <source>
        <dbReference type="PROSITE" id="PS50977"/>
    </source>
</evidence>
<comment type="caution">
    <text evidence="6">The sequence shown here is derived from an EMBL/GenBank/DDBJ whole genome shotgun (WGS) entry which is preliminary data.</text>
</comment>
<dbReference type="PANTHER" id="PTHR30055">
    <property type="entry name" value="HTH-TYPE TRANSCRIPTIONAL REGULATOR RUTR"/>
    <property type="match status" value="1"/>
</dbReference>
<keyword evidence="3" id="KW-0804">Transcription</keyword>
<evidence type="ECO:0000313" key="7">
    <source>
        <dbReference type="Proteomes" id="UP001205311"/>
    </source>
</evidence>
<dbReference type="EMBL" id="JAMTCP010000059">
    <property type="protein sequence ID" value="MCP2262182.1"/>
    <property type="molecule type" value="Genomic_DNA"/>
</dbReference>
<dbReference type="SUPFAM" id="SSF46689">
    <property type="entry name" value="Homeodomain-like"/>
    <property type="match status" value="1"/>
</dbReference>
<keyword evidence="2 4" id="KW-0238">DNA-binding</keyword>
<evidence type="ECO:0000256" key="2">
    <source>
        <dbReference type="ARBA" id="ARBA00023125"/>
    </source>
</evidence>
<dbReference type="RefSeq" id="WP_253674167.1">
    <property type="nucleotide sequence ID" value="NZ_JAMTCP010000059.1"/>
</dbReference>
<dbReference type="Pfam" id="PF00440">
    <property type="entry name" value="TetR_N"/>
    <property type="match status" value="1"/>
</dbReference>
<dbReference type="PRINTS" id="PR00455">
    <property type="entry name" value="HTHTETR"/>
</dbReference>
<dbReference type="Gene3D" id="1.10.357.10">
    <property type="entry name" value="Tetracycline Repressor, domain 2"/>
    <property type="match status" value="1"/>
</dbReference>
<name>A0ABT1I314_STRSD</name>
<sequence length="206" mass="22665">MVAESRRERKKQQVRNQLVEAAIRLFGEQGYERTTVAQIAAAADVATKTFFNHFGSKEDVLFVDSGRHAEIALGVIADRGPDESPADLLLRLYEAMREDFLAQSAARDPELMRSYARLLMLEPALHALALRRSLDLQRRIADALAEAYPDTLDPVSASAVVGAMVGAAQGAALRSLELGESEERFWVTTRRGVEIGLYGFGRAIFG</sequence>
<dbReference type="InterPro" id="IPR050109">
    <property type="entry name" value="HTH-type_TetR-like_transc_reg"/>
</dbReference>
<dbReference type="InterPro" id="IPR041347">
    <property type="entry name" value="MftR_C"/>
</dbReference>
<proteinExistence type="predicted"/>
<dbReference type="PROSITE" id="PS50977">
    <property type="entry name" value="HTH_TETR_2"/>
    <property type="match status" value="1"/>
</dbReference>
<protein>
    <submittedName>
        <fullName evidence="6">Transcriptional regulator, TetR family</fullName>
    </submittedName>
</protein>